<dbReference type="GO" id="GO:0007052">
    <property type="term" value="P:mitotic spindle organization"/>
    <property type="evidence" value="ECO:0007669"/>
    <property type="project" value="TreeGrafter"/>
</dbReference>
<organism evidence="12 13">
    <name type="scientific">Macrostomum lignano</name>
    <dbReference type="NCBI Taxonomy" id="282301"/>
    <lineage>
        <taxon>Eukaryota</taxon>
        <taxon>Metazoa</taxon>
        <taxon>Spiralia</taxon>
        <taxon>Lophotrochozoa</taxon>
        <taxon>Platyhelminthes</taxon>
        <taxon>Rhabditophora</taxon>
        <taxon>Macrostomorpha</taxon>
        <taxon>Macrostomida</taxon>
        <taxon>Macrostomidae</taxon>
        <taxon>Macrostomum</taxon>
    </lineage>
</organism>
<evidence type="ECO:0000313" key="13">
    <source>
        <dbReference type="WBParaSite" id="maker-uti_cns_0016534-snap-gene-0.6-mRNA-1"/>
    </source>
</evidence>
<dbReference type="GO" id="GO:0005634">
    <property type="term" value="C:nucleus"/>
    <property type="evidence" value="ECO:0007669"/>
    <property type="project" value="TreeGrafter"/>
</dbReference>
<dbReference type="InterPro" id="IPR037218">
    <property type="entry name" value="PTPA_sf"/>
</dbReference>
<comment type="catalytic activity">
    <reaction evidence="1 10">
        <text>[protein]-peptidylproline (omega=180) = [protein]-peptidylproline (omega=0)</text>
        <dbReference type="Rhea" id="RHEA:16237"/>
        <dbReference type="Rhea" id="RHEA-COMP:10747"/>
        <dbReference type="Rhea" id="RHEA-COMP:10748"/>
        <dbReference type="ChEBI" id="CHEBI:83833"/>
        <dbReference type="ChEBI" id="CHEBI:83834"/>
        <dbReference type="EC" id="5.2.1.8"/>
    </reaction>
</comment>
<evidence type="ECO:0000256" key="6">
    <source>
        <dbReference type="ARBA" id="ARBA00023110"/>
    </source>
</evidence>
<dbReference type="InterPro" id="IPR043170">
    <property type="entry name" value="PTPA_C_lid"/>
</dbReference>
<evidence type="ECO:0000256" key="11">
    <source>
        <dbReference type="SAM" id="MobiDB-lite"/>
    </source>
</evidence>
<keyword evidence="6 10" id="KW-0697">Rotamase</keyword>
<comment type="similarity">
    <text evidence="3 10">Belongs to the PTPA-type PPIase family.</text>
</comment>
<evidence type="ECO:0000256" key="9">
    <source>
        <dbReference type="ARBA" id="ARBA00044820"/>
    </source>
</evidence>
<dbReference type="SUPFAM" id="SSF140984">
    <property type="entry name" value="PTPA-like"/>
    <property type="match status" value="2"/>
</dbReference>
<keyword evidence="5 10" id="KW-0963">Cytoplasm</keyword>
<dbReference type="GO" id="GO:0000159">
    <property type="term" value="C:protein phosphatase type 2A complex"/>
    <property type="evidence" value="ECO:0007669"/>
    <property type="project" value="TreeGrafter"/>
</dbReference>
<dbReference type="Gene3D" id="1.20.120.1150">
    <property type="match status" value="1"/>
</dbReference>
<evidence type="ECO:0000256" key="1">
    <source>
        <dbReference type="ARBA" id="ARBA00000971"/>
    </source>
</evidence>
<protein>
    <recommendedName>
        <fullName evidence="8 10">Serine/threonine-protein phosphatase 2A activator</fullName>
        <ecNumber evidence="4 10">5.2.1.8</ecNumber>
    </recommendedName>
    <alternativeName>
        <fullName evidence="9 10">Phosphotyrosyl phosphatase activator</fullName>
    </alternativeName>
</protein>
<evidence type="ECO:0000256" key="8">
    <source>
        <dbReference type="ARBA" id="ARBA00044786"/>
    </source>
</evidence>
<accession>A0A1I8ITV8</accession>
<dbReference type="EC" id="5.2.1.8" evidence="4 10"/>
<dbReference type="GO" id="GO:0003755">
    <property type="term" value="F:peptidyl-prolyl cis-trans isomerase activity"/>
    <property type="evidence" value="ECO:0007669"/>
    <property type="project" value="UniProtKB-KW"/>
</dbReference>
<dbReference type="GO" id="GO:0008160">
    <property type="term" value="F:protein tyrosine phosphatase activator activity"/>
    <property type="evidence" value="ECO:0007669"/>
    <property type="project" value="TreeGrafter"/>
</dbReference>
<dbReference type="PIRSF" id="PIRSF016325">
    <property type="entry name" value="Phstyr_phstse_ac"/>
    <property type="match status" value="1"/>
</dbReference>
<dbReference type="AlphaFoldDB" id="A0A1I8ITV8"/>
<evidence type="ECO:0000256" key="10">
    <source>
        <dbReference type="RuleBase" id="RU361210"/>
    </source>
</evidence>
<comment type="subcellular location">
    <subcellularLocation>
        <location evidence="2 10">Cytoplasm</location>
    </subcellularLocation>
</comment>
<feature type="region of interest" description="Disordered" evidence="11">
    <location>
        <begin position="1"/>
        <end position="21"/>
    </location>
</feature>
<dbReference type="PANTHER" id="PTHR10012">
    <property type="entry name" value="SERINE/THREONINE-PROTEIN PHOSPHATASE 2A REGULATORY SUBUNIT B"/>
    <property type="match status" value="1"/>
</dbReference>
<keyword evidence="7 10" id="KW-0413">Isomerase</keyword>
<dbReference type="InterPro" id="IPR004327">
    <property type="entry name" value="Phstyr_phstse_ac"/>
</dbReference>
<comment type="function">
    <text evidence="10">PPIases accelerate the folding of proteins. It catalyzes the cis-trans isomerization of proline imidic peptide bonds in oligopeptides.</text>
</comment>
<evidence type="ECO:0000256" key="5">
    <source>
        <dbReference type="ARBA" id="ARBA00022490"/>
    </source>
</evidence>
<dbReference type="Proteomes" id="UP000095280">
    <property type="component" value="Unplaced"/>
</dbReference>
<dbReference type="WBParaSite" id="maker-uti_cns_0016534-snap-gene-0.6-mRNA-1">
    <property type="protein sequence ID" value="maker-uti_cns_0016534-snap-gene-0.6-mRNA-1"/>
    <property type="gene ID" value="maker-uti_cns_0016534-snap-gene-0.6"/>
</dbReference>
<name>A0A1I8ITV8_9PLAT</name>
<reference evidence="13" key="1">
    <citation type="submission" date="2016-11" db="UniProtKB">
        <authorList>
            <consortium name="WormBaseParasite"/>
        </authorList>
    </citation>
    <scope>IDENTIFICATION</scope>
</reference>
<evidence type="ECO:0000256" key="7">
    <source>
        <dbReference type="ARBA" id="ARBA00023235"/>
    </source>
</evidence>
<dbReference type="PANTHER" id="PTHR10012:SF0">
    <property type="entry name" value="SERINE_THREONINE-PROTEIN PHOSPHATASE 2A ACTIVATOR"/>
    <property type="match status" value="1"/>
</dbReference>
<dbReference type="Pfam" id="PF03095">
    <property type="entry name" value="PTPA"/>
    <property type="match status" value="2"/>
</dbReference>
<dbReference type="GO" id="GO:0005737">
    <property type="term" value="C:cytoplasm"/>
    <property type="evidence" value="ECO:0007669"/>
    <property type="project" value="UniProtKB-SubCell"/>
</dbReference>
<evidence type="ECO:0000256" key="4">
    <source>
        <dbReference type="ARBA" id="ARBA00013194"/>
    </source>
</evidence>
<evidence type="ECO:0000313" key="12">
    <source>
        <dbReference type="Proteomes" id="UP000095280"/>
    </source>
</evidence>
<evidence type="ECO:0000256" key="2">
    <source>
        <dbReference type="ARBA" id="ARBA00004496"/>
    </source>
</evidence>
<evidence type="ECO:0000256" key="3">
    <source>
        <dbReference type="ARBA" id="ARBA00011019"/>
    </source>
</evidence>
<keyword evidence="12" id="KW-1185">Reference proteome</keyword>
<proteinExistence type="inferred from homology"/>
<sequence>PLKPAFDSCGTELPCPQQPPRSAMEKLVRSPANMRDWERSLAYQEILGFIAAVSSSVRGKPLQAGPDSYSVSERCGRLNSLLAKLDSWIDEIPPVEQPARFGNRAFKTWLQRLESEAPGLLADCLADGLSQDLSEQRRAELVRYFVESFGNGTRIDYGTGHELAFVAFLCCLFKAGFLVTADCAAVALSVFARYLDLVRRLQVSVLGAFRDAGAEAGICGCGCRSWDLRLWMQKLDLRLRLAAHGVWCLDDFQFVPFIWGSAQLIGNPKVQPADIPNRSKAEQLAKENLFFGCLEYIFK</sequence>